<dbReference type="OMA" id="FWTPLAF"/>
<dbReference type="GO" id="GO:0016020">
    <property type="term" value="C:membrane"/>
    <property type="evidence" value="ECO:0007669"/>
    <property type="project" value="UniProtKB-SubCell"/>
</dbReference>
<dbReference type="Pfam" id="PF07690">
    <property type="entry name" value="MFS_1"/>
    <property type="match status" value="1"/>
</dbReference>
<evidence type="ECO:0000256" key="3">
    <source>
        <dbReference type="SAM" id="Phobius"/>
    </source>
</evidence>
<feature type="transmembrane region" description="Helical" evidence="3">
    <location>
        <begin position="232"/>
        <end position="251"/>
    </location>
</feature>
<proteinExistence type="predicted"/>
<keyword evidence="3" id="KW-0472">Membrane</keyword>
<dbReference type="PROSITE" id="PS50850">
    <property type="entry name" value="MFS"/>
    <property type="match status" value="1"/>
</dbReference>
<evidence type="ECO:0000256" key="1">
    <source>
        <dbReference type="ARBA" id="ARBA00004141"/>
    </source>
</evidence>
<dbReference type="EMBL" id="CVMT01000011">
    <property type="protein sequence ID" value="CRG92048.1"/>
    <property type="molecule type" value="Genomic_DNA"/>
</dbReference>
<evidence type="ECO:0000256" key="2">
    <source>
        <dbReference type="SAM" id="MobiDB-lite"/>
    </source>
</evidence>
<feature type="transmembrane region" description="Helical" evidence="3">
    <location>
        <begin position="167"/>
        <end position="189"/>
    </location>
</feature>
<feature type="transmembrane region" description="Helical" evidence="3">
    <location>
        <begin position="74"/>
        <end position="95"/>
    </location>
</feature>
<keyword evidence="6" id="KW-1185">Reference proteome</keyword>
<dbReference type="OrthoDB" id="2105912at2759"/>
<gene>
    <name evidence="5" type="ORF">PISL3812_09103</name>
</gene>
<sequence length="548" mass="59343">MGISNDSNGDSHSHAVAVNTQDATTPPSESQVTREVPVKGIDGKPTAGIMSRIWYAVTWVPPACRYDPENPPKLTLALNILFGIACTFTVANLYYSHPLLNILAISFDISQERASTIPTVAQAGYAAGLLFLCPLGDIVKRRPFVLLLMAFTATISLGLCLTKSFEVFAALNCIMSVTTVTPQIMLPLVGQLAAPNRRATAIAIVVSGLLLGILIARLLSGIVANYTSWRNVYWMSFALQYVILVLLYFSMPDYPQTNKGMNYFRMLFSILELIVKHPQLVQSCLIGFFVSSTFTSFWTTLTFLLSGDPYNYSTVVIGLFALAGIVPMLSGPFFANRFTDKFHTHVSVLTGQSFCLIGIAIGTYTGKITVAGPIIQAIIFDFGQQISQVANRTSIYSVDPKAASRVNTAYMVCVFCGQLMGTAAGNNLYARGGWILSGSANIGFIGAAMVILLLRGPKETRWVGWRGGIDLRNKRDDDDVSPEPQRQDVSPGASQAEQTESSTPGLEDTASHQQGDEEKGDVQQPAVSGHVSGQDINNFDKSNAKEEA</sequence>
<dbReference type="PANTHER" id="PTHR42910:SF1">
    <property type="entry name" value="MAJOR FACILITATOR SUPERFAMILY (MFS) PROFILE DOMAIN-CONTAINING PROTEIN"/>
    <property type="match status" value="1"/>
</dbReference>
<keyword evidence="3" id="KW-1133">Transmembrane helix</keyword>
<feature type="transmembrane region" description="Helical" evidence="3">
    <location>
        <begin position="144"/>
        <end position="161"/>
    </location>
</feature>
<feature type="transmembrane region" description="Helical" evidence="3">
    <location>
        <begin position="312"/>
        <end position="335"/>
    </location>
</feature>
<name>A0A0U1M915_TALIS</name>
<dbReference type="CDD" id="cd17324">
    <property type="entry name" value="MFS_NepI_like"/>
    <property type="match status" value="1"/>
</dbReference>
<feature type="transmembrane region" description="Helical" evidence="3">
    <location>
        <begin position="284"/>
        <end position="306"/>
    </location>
</feature>
<dbReference type="PANTHER" id="PTHR42910">
    <property type="entry name" value="TRANSPORTER SCO4007-RELATED"/>
    <property type="match status" value="1"/>
</dbReference>
<evidence type="ECO:0000313" key="5">
    <source>
        <dbReference type="EMBL" id="CRG92048.1"/>
    </source>
</evidence>
<feature type="compositionally biased region" description="Polar residues" evidence="2">
    <location>
        <begin position="492"/>
        <end position="504"/>
    </location>
</feature>
<reference evidence="5 6" key="1">
    <citation type="submission" date="2015-04" db="EMBL/GenBank/DDBJ databases">
        <authorList>
            <person name="Syromyatnikov M.Y."/>
            <person name="Popov V.N."/>
        </authorList>
    </citation>
    <scope>NUCLEOTIDE SEQUENCE [LARGE SCALE GENOMIC DNA]</scope>
    <source>
        <strain evidence="5">WF-38-12</strain>
    </source>
</reference>
<evidence type="ECO:0000259" key="4">
    <source>
        <dbReference type="PROSITE" id="PS50850"/>
    </source>
</evidence>
<dbReference type="InterPro" id="IPR036259">
    <property type="entry name" value="MFS_trans_sf"/>
</dbReference>
<dbReference type="Proteomes" id="UP000054383">
    <property type="component" value="Unassembled WGS sequence"/>
</dbReference>
<feature type="transmembrane region" description="Helical" evidence="3">
    <location>
        <begin position="409"/>
        <end position="428"/>
    </location>
</feature>
<dbReference type="SUPFAM" id="SSF103473">
    <property type="entry name" value="MFS general substrate transporter"/>
    <property type="match status" value="1"/>
</dbReference>
<dbReference type="STRING" id="28573.A0A0U1M915"/>
<keyword evidence="3" id="KW-0812">Transmembrane</keyword>
<dbReference type="Gene3D" id="1.20.1250.20">
    <property type="entry name" value="MFS general substrate transporter like domains"/>
    <property type="match status" value="1"/>
</dbReference>
<feature type="transmembrane region" description="Helical" evidence="3">
    <location>
        <begin position="115"/>
        <end position="132"/>
    </location>
</feature>
<dbReference type="GO" id="GO:0022857">
    <property type="term" value="F:transmembrane transporter activity"/>
    <property type="evidence" value="ECO:0007669"/>
    <property type="project" value="InterPro"/>
</dbReference>
<feature type="domain" description="Major facilitator superfamily (MFS) profile" evidence="4">
    <location>
        <begin position="75"/>
        <end position="458"/>
    </location>
</feature>
<organism evidence="5 6">
    <name type="scientific">Talaromyces islandicus</name>
    <name type="common">Penicillium islandicum</name>
    <dbReference type="NCBI Taxonomy" id="28573"/>
    <lineage>
        <taxon>Eukaryota</taxon>
        <taxon>Fungi</taxon>
        <taxon>Dikarya</taxon>
        <taxon>Ascomycota</taxon>
        <taxon>Pezizomycotina</taxon>
        <taxon>Eurotiomycetes</taxon>
        <taxon>Eurotiomycetidae</taxon>
        <taxon>Eurotiales</taxon>
        <taxon>Trichocomaceae</taxon>
        <taxon>Talaromyces</taxon>
        <taxon>Talaromyces sect. Islandici</taxon>
    </lineage>
</organism>
<feature type="transmembrane region" description="Helical" evidence="3">
    <location>
        <begin position="201"/>
        <end position="226"/>
    </location>
</feature>
<feature type="transmembrane region" description="Helical" evidence="3">
    <location>
        <begin position="434"/>
        <end position="454"/>
    </location>
</feature>
<dbReference type="AlphaFoldDB" id="A0A0U1M915"/>
<evidence type="ECO:0000313" key="6">
    <source>
        <dbReference type="Proteomes" id="UP000054383"/>
    </source>
</evidence>
<feature type="region of interest" description="Disordered" evidence="2">
    <location>
        <begin position="469"/>
        <end position="548"/>
    </location>
</feature>
<dbReference type="InterPro" id="IPR011701">
    <property type="entry name" value="MFS"/>
</dbReference>
<accession>A0A0U1M915</accession>
<comment type="subcellular location">
    <subcellularLocation>
        <location evidence="1">Membrane</location>
        <topology evidence="1">Multi-pass membrane protein</topology>
    </subcellularLocation>
</comment>
<protein>
    <submittedName>
        <fullName evidence="5">Putative transporter YgaY</fullName>
    </submittedName>
</protein>
<dbReference type="InterPro" id="IPR020846">
    <property type="entry name" value="MFS_dom"/>
</dbReference>